<evidence type="ECO:0000313" key="3">
    <source>
        <dbReference type="Proteomes" id="UP000648908"/>
    </source>
</evidence>
<dbReference type="AlphaFoldDB" id="A0A8K0V8E7"/>
<proteinExistence type="predicted"/>
<accession>A0A8K0V8E7</accession>
<dbReference type="Proteomes" id="UP000648908">
    <property type="component" value="Unassembled WGS sequence"/>
</dbReference>
<comment type="caution">
    <text evidence="2">The sequence shown here is derived from an EMBL/GenBank/DDBJ whole genome shotgun (WGS) entry which is preliminary data.</text>
</comment>
<dbReference type="InterPro" id="IPR036844">
    <property type="entry name" value="Hint_dom_sf"/>
</dbReference>
<dbReference type="EMBL" id="JAESVN010000004">
    <property type="protein sequence ID" value="MBL4917604.1"/>
    <property type="molecule type" value="Genomic_DNA"/>
</dbReference>
<name>A0A8K0V8E7_9RHOB</name>
<dbReference type="RefSeq" id="WP_202688548.1">
    <property type="nucleotide sequence ID" value="NZ_JAESVN010000004.1"/>
</dbReference>
<reference evidence="2" key="1">
    <citation type="submission" date="2021-01" db="EMBL/GenBank/DDBJ databases">
        <title>Tabrizicola alba sp. nov. a motile alkaliphilic bacterium isolated from a soda lake.</title>
        <authorList>
            <person name="Szuroczki S."/>
            <person name="Abbaszade G."/>
            <person name="Schumann P."/>
            <person name="Toth E."/>
        </authorList>
    </citation>
    <scope>NUCLEOTIDE SEQUENCE</scope>
    <source>
        <strain evidence="2">DMG-N-6</strain>
    </source>
</reference>
<dbReference type="Pfam" id="PF13403">
    <property type="entry name" value="Hint_2"/>
    <property type="match status" value="1"/>
</dbReference>
<protein>
    <submittedName>
        <fullName evidence="2">Hint domain-containing protein</fullName>
    </submittedName>
</protein>
<dbReference type="SUPFAM" id="SSF51294">
    <property type="entry name" value="Hedgehog/intein (Hint) domain"/>
    <property type="match status" value="1"/>
</dbReference>
<dbReference type="InterPro" id="IPR028992">
    <property type="entry name" value="Hedgehog/Intein_dom"/>
</dbReference>
<evidence type="ECO:0000259" key="1">
    <source>
        <dbReference type="Pfam" id="PF13403"/>
    </source>
</evidence>
<feature type="domain" description="Hedgehog/Intein (Hint)" evidence="1">
    <location>
        <begin position="60"/>
        <end position="187"/>
    </location>
</feature>
<evidence type="ECO:0000313" key="2">
    <source>
        <dbReference type="EMBL" id="MBL4917604.1"/>
    </source>
</evidence>
<keyword evidence="3" id="KW-1185">Reference proteome</keyword>
<gene>
    <name evidence="2" type="ORF">JL811_10255</name>
</gene>
<organism evidence="2 3">
    <name type="scientific">Szabonella alba</name>
    <dbReference type="NCBI Taxonomy" id="2804194"/>
    <lineage>
        <taxon>Bacteria</taxon>
        <taxon>Pseudomonadati</taxon>
        <taxon>Pseudomonadota</taxon>
        <taxon>Alphaproteobacteria</taxon>
        <taxon>Rhodobacterales</taxon>
        <taxon>Paracoccaceae</taxon>
        <taxon>Szabonella</taxon>
    </lineage>
</organism>
<sequence length="192" mass="20120">MGPAFSTEFKQSDGFQASGGLTSGLADGLPEGGRRFDPAVLLAPDAAERVLPVTSTGGLLAGMTVLTLRGTVPVGDLVAGDRVITRAGTRALRAVQSEVILRAEMIRVSASALGVDQPEEDLYLSPEQPVLVRDWRAQALKGQPQAVIPVGALIDGEYIRPVTVVGQRIFRLEFDGPVVLYAGGLELASVEG</sequence>